<dbReference type="PANTHER" id="PTHR14150">
    <property type="entry name" value="U3 SMALL NUCLEOLAR RNA-ASSOCIATED PROTEIN 14"/>
    <property type="match status" value="1"/>
</dbReference>
<feature type="compositionally biased region" description="Acidic residues" evidence="5">
    <location>
        <begin position="529"/>
        <end position="538"/>
    </location>
</feature>
<feature type="compositionally biased region" description="Basic and acidic residues" evidence="5">
    <location>
        <begin position="385"/>
        <end position="394"/>
    </location>
</feature>
<feature type="compositionally biased region" description="Polar residues" evidence="5">
    <location>
        <begin position="400"/>
        <end position="415"/>
    </location>
</feature>
<gene>
    <name evidence="7" type="primary">LOC101853411</name>
</gene>
<name>A0ABM0K3Z9_APLCA</name>
<feature type="compositionally biased region" description="Basic and acidic residues" evidence="5">
    <location>
        <begin position="473"/>
        <end position="483"/>
    </location>
</feature>
<reference evidence="7" key="1">
    <citation type="submission" date="2025-08" db="UniProtKB">
        <authorList>
            <consortium name="RefSeq"/>
        </authorList>
    </citation>
    <scope>IDENTIFICATION</scope>
</reference>
<feature type="compositionally biased region" description="Acidic residues" evidence="5">
    <location>
        <begin position="7"/>
        <end position="21"/>
    </location>
</feature>
<keyword evidence="4" id="KW-0539">Nucleus</keyword>
<evidence type="ECO:0000313" key="6">
    <source>
        <dbReference type="Proteomes" id="UP000694888"/>
    </source>
</evidence>
<feature type="region of interest" description="Disordered" evidence="5">
    <location>
        <begin position="374"/>
        <end position="543"/>
    </location>
</feature>
<comment type="subcellular location">
    <subcellularLocation>
        <location evidence="1">Nucleus</location>
        <location evidence="1">Nucleolus</location>
    </subcellularLocation>
</comment>
<dbReference type="RefSeq" id="XP_005108218.1">
    <property type="nucleotide sequence ID" value="XM_005108161.2"/>
</dbReference>
<feature type="compositionally biased region" description="Basic and acidic residues" evidence="5">
    <location>
        <begin position="566"/>
        <end position="575"/>
    </location>
</feature>
<comment type="similarity">
    <text evidence="2">Belongs to the UTP14 family.</text>
</comment>
<keyword evidence="6" id="KW-1185">Reference proteome</keyword>
<evidence type="ECO:0000256" key="3">
    <source>
        <dbReference type="ARBA" id="ARBA00022553"/>
    </source>
</evidence>
<feature type="compositionally biased region" description="Basic and acidic residues" evidence="5">
    <location>
        <begin position="299"/>
        <end position="312"/>
    </location>
</feature>
<evidence type="ECO:0000313" key="7">
    <source>
        <dbReference type="RefSeq" id="XP_005108218.1"/>
    </source>
</evidence>
<sequence>MAHMADEDIGMESFDMSDDEDKVDDAAHGKLISSIQSLDGKKKHKKTIRGIPVAPTNLDLVVHANRDASKIKAEDLKLRPNLGKTELKKPMSSGELEAAKRQIARDSMVKETTKWDPVVREMRLAPQTSYTKREHGIALYETLRPKQFVPRTPLEQELYAALGKSEDILKPDKEMTVAEEKALKAMSIKEARARRAELMQHHELLSRMELKAKRLKRIKSKRYRKILRKEKEAVDKKELEQLRHTDPEAFMERMEQLERARMEERLTLKHRGGGKFSRLHKAYSKFDDKTRTAVQDMLQKSKELTKKTHGDSSSDDEEEEEEKKKKDEESAKANDSDEDTGVSNQRAMSVGKSVSKLAGGWLDGPTKFVYTQKEAASQNAASGADEVKGHREVVEGQGAPPSSSEDGKLGNSSQKVLPDVNGLDSEDETGLAEKPTTEKKVVSKKKRSAAEMAGSADSEDPLASISTTTEEVVVEKSLSEEPKSKKRKKNKKKKGKEGAGEEVSEGAADKPVRETTLQAMGDDEREKEMEEEEEDDGEGSMKVSMEELFQDEDFLEEFAKDKAELEAKSRPKVEDTTLPGWGAWAGPDYKEMPKKKAGNKKRPPKKVDKQPFVWLNPSRDEGIRKLQPKKVPFPYQSVTQYEASLRQPVSRGLVRETATKLLTKPAVVTKLGHIIKAIDKEDYFEKKSTIEADDEDKNFGVAAAKEGGAKRGSAGKQNNKRRSLR</sequence>
<organism evidence="6 7">
    <name type="scientific">Aplysia californica</name>
    <name type="common">California sea hare</name>
    <dbReference type="NCBI Taxonomy" id="6500"/>
    <lineage>
        <taxon>Eukaryota</taxon>
        <taxon>Metazoa</taxon>
        <taxon>Spiralia</taxon>
        <taxon>Lophotrochozoa</taxon>
        <taxon>Mollusca</taxon>
        <taxon>Gastropoda</taxon>
        <taxon>Heterobranchia</taxon>
        <taxon>Euthyneura</taxon>
        <taxon>Tectipleura</taxon>
        <taxon>Aplysiida</taxon>
        <taxon>Aplysioidea</taxon>
        <taxon>Aplysiidae</taxon>
        <taxon>Aplysia</taxon>
    </lineage>
</organism>
<feature type="region of interest" description="Disordered" evidence="5">
    <location>
        <begin position="1"/>
        <end position="21"/>
    </location>
</feature>
<dbReference type="Pfam" id="PF04615">
    <property type="entry name" value="Utp14"/>
    <property type="match status" value="1"/>
</dbReference>
<dbReference type="GeneID" id="101853411"/>
<feature type="compositionally biased region" description="Basic and acidic residues" evidence="5">
    <location>
        <begin position="322"/>
        <end position="335"/>
    </location>
</feature>
<dbReference type="PANTHER" id="PTHR14150:SF12">
    <property type="entry name" value="U3 SMALL NUCLEOLAR RNA-ASSOCIATED PROTEIN 14 HOMOLOG A"/>
    <property type="match status" value="1"/>
</dbReference>
<dbReference type="Proteomes" id="UP000694888">
    <property type="component" value="Unplaced"/>
</dbReference>
<evidence type="ECO:0000256" key="2">
    <source>
        <dbReference type="ARBA" id="ARBA00007774"/>
    </source>
</evidence>
<proteinExistence type="inferred from homology"/>
<evidence type="ECO:0000256" key="5">
    <source>
        <dbReference type="SAM" id="MobiDB-lite"/>
    </source>
</evidence>
<feature type="region of interest" description="Disordered" evidence="5">
    <location>
        <begin position="566"/>
        <end position="611"/>
    </location>
</feature>
<protein>
    <submittedName>
        <fullName evidence="7">U3 small nucleolar RNA-associated protein 14 homolog A</fullName>
    </submittedName>
</protein>
<accession>A0ABM0K3Z9</accession>
<keyword evidence="3" id="KW-0597">Phosphoprotein</keyword>
<evidence type="ECO:0000256" key="1">
    <source>
        <dbReference type="ARBA" id="ARBA00004604"/>
    </source>
</evidence>
<feature type="region of interest" description="Disordered" evidence="5">
    <location>
        <begin position="695"/>
        <end position="725"/>
    </location>
</feature>
<evidence type="ECO:0000256" key="4">
    <source>
        <dbReference type="ARBA" id="ARBA00023242"/>
    </source>
</evidence>
<feature type="region of interest" description="Disordered" evidence="5">
    <location>
        <begin position="296"/>
        <end position="350"/>
    </location>
</feature>
<dbReference type="InterPro" id="IPR006709">
    <property type="entry name" value="SSU_processome_Utp14"/>
</dbReference>
<feature type="compositionally biased region" description="Basic residues" evidence="5">
    <location>
        <begin position="595"/>
        <end position="604"/>
    </location>
</feature>
<feature type="compositionally biased region" description="Basic residues" evidence="5">
    <location>
        <begin position="484"/>
        <end position="495"/>
    </location>
</feature>